<evidence type="ECO:0000256" key="5">
    <source>
        <dbReference type="SAM" id="Phobius"/>
    </source>
</evidence>
<dbReference type="PROSITE" id="PS00216">
    <property type="entry name" value="SUGAR_TRANSPORT_1"/>
    <property type="match status" value="1"/>
</dbReference>
<keyword evidence="4 5" id="KW-0472">Membrane</keyword>
<dbReference type="PANTHER" id="PTHR23518">
    <property type="entry name" value="C-METHYLTRANSFERASE"/>
    <property type="match status" value="1"/>
</dbReference>
<feature type="transmembrane region" description="Helical" evidence="5">
    <location>
        <begin position="152"/>
        <end position="175"/>
    </location>
</feature>
<dbReference type="InterPro" id="IPR011701">
    <property type="entry name" value="MFS"/>
</dbReference>
<feature type="transmembrane region" description="Helical" evidence="5">
    <location>
        <begin position="64"/>
        <end position="82"/>
    </location>
</feature>
<keyword evidence="3 5" id="KW-1133">Transmembrane helix</keyword>
<organism evidence="7">
    <name type="scientific">marine sediment metagenome</name>
    <dbReference type="NCBI Taxonomy" id="412755"/>
    <lineage>
        <taxon>unclassified sequences</taxon>
        <taxon>metagenomes</taxon>
        <taxon>ecological metagenomes</taxon>
    </lineage>
</organism>
<keyword evidence="2 5" id="KW-0812">Transmembrane</keyword>
<feature type="transmembrane region" description="Helical" evidence="5">
    <location>
        <begin position="30"/>
        <end position="52"/>
    </location>
</feature>
<name>X0U1T3_9ZZZZ</name>
<dbReference type="GO" id="GO:0022857">
    <property type="term" value="F:transmembrane transporter activity"/>
    <property type="evidence" value="ECO:0007669"/>
    <property type="project" value="InterPro"/>
</dbReference>
<evidence type="ECO:0000256" key="3">
    <source>
        <dbReference type="ARBA" id="ARBA00022989"/>
    </source>
</evidence>
<evidence type="ECO:0000256" key="1">
    <source>
        <dbReference type="ARBA" id="ARBA00004141"/>
    </source>
</evidence>
<dbReference type="GO" id="GO:0016020">
    <property type="term" value="C:membrane"/>
    <property type="evidence" value="ECO:0007669"/>
    <property type="project" value="UniProtKB-SubCell"/>
</dbReference>
<feature type="transmembrane region" description="Helical" evidence="5">
    <location>
        <begin position="118"/>
        <end position="140"/>
    </location>
</feature>
<dbReference type="AlphaFoldDB" id="X0U1T3"/>
<dbReference type="SUPFAM" id="SSF103473">
    <property type="entry name" value="MFS general substrate transporter"/>
    <property type="match status" value="1"/>
</dbReference>
<protein>
    <recommendedName>
        <fullName evidence="6">Major facilitator superfamily (MFS) profile domain-containing protein</fullName>
    </recommendedName>
</protein>
<dbReference type="PANTHER" id="PTHR23518:SF2">
    <property type="entry name" value="MAJOR FACILITATOR SUPERFAMILY TRANSPORTER"/>
    <property type="match status" value="1"/>
</dbReference>
<reference evidence="7" key="1">
    <citation type="journal article" date="2014" name="Front. Microbiol.">
        <title>High frequency of phylogenetically diverse reductive dehalogenase-homologous genes in deep subseafloor sedimentary metagenomes.</title>
        <authorList>
            <person name="Kawai M."/>
            <person name="Futagami T."/>
            <person name="Toyoda A."/>
            <person name="Takaki Y."/>
            <person name="Nishi S."/>
            <person name="Hori S."/>
            <person name="Arai W."/>
            <person name="Tsubouchi T."/>
            <person name="Morono Y."/>
            <person name="Uchiyama I."/>
            <person name="Ito T."/>
            <person name="Fujiyama A."/>
            <person name="Inagaki F."/>
            <person name="Takami H."/>
        </authorList>
    </citation>
    <scope>NUCLEOTIDE SEQUENCE</scope>
    <source>
        <strain evidence="7">Expedition CK06-06</strain>
    </source>
</reference>
<comment type="subcellular location">
    <subcellularLocation>
        <location evidence="1">Membrane</location>
        <topology evidence="1">Multi-pass membrane protein</topology>
    </subcellularLocation>
</comment>
<gene>
    <name evidence="7" type="ORF">S01H1_29844</name>
</gene>
<feature type="transmembrane region" description="Helical" evidence="5">
    <location>
        <begin position="94"/>
        <end position="112"/>
    </location>
</feature>
<dbReference type="EMBL" id="BARS01018338">
    <property type="protein sequence ID" value="GAF93336.1"/>
    <property type="molecule type" value="Genomic_DNA"/>
</dbReference>
<dbReference type="InterPro" id="IPR005829">
    <property type="entry name" value="Sugar_transporter_CS"/>
</dbReference>
<evidence type="ECO:0000256" key="4">
    <source>
        <dbReference type="ARBA" id="ARBA00023136"/>
    </source>
</evidence>
<dbReference type="InterPro" id="IPR036259">
    <property type="entry name" value="MFS_trans_sf"/>
</dbReference>
<dbReference type="Pfam" id="PF07690">
    <property type="entry name" value="MFS_1"/>
    <property type="match status" value="1"/>
</dbReference>
<accession>X0U1T3</accession>
<feature type="transmembrane region" description="Helical" evidence="5">
    <location>
        <begin position="181"/>
        <end position="203"/>
    </location>
</feature>
<comment type="caution">
    <text evidence="7">The sequence shown here is derived from an EMBL/GenBank/DDBJ whole genome shotgun (WGS) entry which is preliminary data.</text>
</comment>
<evidence type="ECO:0000256" key="2">
    <source>
        <dbReference type="ARBA" id="ARBA00022692"/>
    </source>
</evidence>
<feature type="domain" description="Major facilitator superfamily (MFS) profile" evidence="6">
    <location>
        <begin position="21"/>
        <end position="217"/>
    </location>
</feature>
<proteinExistence type="predicted"/>
<dbReference type="Gene3D" id="1.20.1250.20">
    <property type="entry name" value="MFS general substrate transporter like domains"/>
    <property type="match status" value="1"/>
</dbReference>
<dbReference type="PROSITE" id="PS50850">
    <property type="entry name" value="MFS"/>
    <property type="match status" value="1"/>
</dbReference>
<evidence type="ECO:0000313" key="7">
    <source>
        <dbReference type="EMBL" id="GAF93336.1"/>
    </source>
</evidence>
<sequence>MLRGVSDRAPAPEEHGPQPRLRFRDFGRGYYVFLGISLVFALGNSSDVFIILRARNLGLGVSEAVLAYMLFNVVYALLSMPAGIASDRLGRRGVIAGGFAIFAVVYFGFAFVEAGAYIWLLFAVYGSYMALTEGVGRALVADFVGAQWRGTALGLYQGAMGLMILLSSILAGVLWDQVGPAAPFFLGGSTAALAFLLAVFLLPRRPLPGPEQRRQES</sequence>
<dbReference type="InterPro" id="IPR020846">
    <property type="entry name" value="MFS_dom"/>
</dbReference>
<evidence type="ECO:0000259" key="6">
    <source>
        <dbReference type="PROSITE" id="PS50850"/>
    </source>
</evidence>